<dbReference type="Pfam" id="PF00015">
    <property type="entry name" value="MCPsignal"/>
    <property type="match status" value="1"/>
</dbReference>
<dbReference type="Gene3D" id="1.10.287.950">
    <property type="entry name" value="Methyl-accepting chemotaxis protein"/>
    <property type="match status" value="1"/>
</dbReference>
<dbReference type="KEGG" id="ahb:bsdtb5_14310"/>
<dbReference type="InterPro" id="IPR004089">
    <property type="entry name" value="MCPsignal_dom"/>
</dbReference>
<dbReference type="Gene3D" id="1.10.8.500">
    <property type="entry name" value="HAMP domain in histidine kinase"/>
    <property type="match status" value="1"/>
</dbReference>
<evidence type="ECO:0000259" key="5">
    <source>
        <dbReference type="PROSITE" id="PS50111"/>
    </source>
</evidence>
<dbReference type="Pfam" id="PF00672">
    <property type="entry name" value="HAMP"/>
    <property type="match status" value="1"/>
</dbReference>
<dbReference type="RefSeq" id="WP_271715381.1">
    <property type="nucleotide sequence ID" value="NZ_AP024169.1"/>
</dbReference>
<dbReference type="PROSITE" id="PS50111">
    <property type="entry name" value="CHEMOTAXIS_TRANSDUC_2"/>
    <property type="match status" value="1"/>
</dbReference>
<accession>A0A7R7EK89</accession>
<evidence type="ECO:0008006" key="9">
    <source>
        <dbReference type="Google" id="ProtNLM"/>
    </source>
</evidence>
<evidence type="ECO:0000256" key="1">
    <source>
        <dbReference type="ARBA" id="ARBA00022500"/>
    </source>
</evidence>
<evidence type="ECO:0000256" key="3">
    <source>
        <dbReference type="PROSITE-ProRule" id="PRU00284"/>
    </source>
</evidence>
<dbReference type="PANTHER" id="PTHR43531:SF11">
    <property type="entry name" value="METHYL-ACCEPTING CHEMOTAXIS PROTEIN 3"/>
    <property type="match status" value="1"/>
</dbReference>
<feature type="domain" description="Methyl-accepting transducer" evidence="5">
    <location>
        <begin position="190"/>
        <end position="419"/>
    </location>
</feature>
<dbReference type="InterPro" id="IPR051310">
    <property type="entry name" value="MCP_chemotaxis"/>
</dbReference>
<proteinExistence type="inferred from homology"/>
<evidence type="ECO:0000259" key="6">
    <source>
        <dbReference type="PROSITE" id="PS50885"/>
    </source>
</evidence>
<dbReference type="InterPro" id="IPR004090">
    <property type="entry name" value="Chemotax_Me-accpt_rcpt"/>
</dbReference>
<dbReference type="InterPro" id="IPR003660">
    <property type="entry name" value="HAMP_dom"/>
</dbReference>
<dbReference type="SUPFAM" id="SSF58104">
    <property type="entry name" value="Methyl-accepting chemotaxis protein (MCP) signaling domain"/>
    <property type="match status" value="1"/>
</dbReference>
<dbReference type="GO" id="GO:0006935">
    <property type="term" value="P:chemotaxis"/>
    <property type="evidence" value="ECO:0007669"/>
    <property type="project" value="UniProtKB-KW"/>
</dbReference>
<dbReference type="PRINTS" id="PR00260">
    <property type="entry name" value="CHEMTRNSDUCR"/>
</dbReference>
<dbReference type="GO" id="GO:0016020">
    <property type="term" value="C:membrane"/>
    <property type="evidence" value="ECO:0007669"/>
    <property type="project" value="InterPro"/>
</dbReference>
<sequence>MQNQKQKKSRLSGNTVAAYLHRAFTIVGFIIGPVVVIASIFTIILSYLMFQEGKNLLGIVGVIVTVLLIIFVVVIDLILYRVANKVTSKIMIPIEELEQSMNQLAVGNLETQILYSEEDEFGKVANDTRKTIYELKKYIQNITDILKDLTNKNMTATVDIEYLGDFKPIKESLENITSTFNDMLINMKKSFVNINEGSENLAMTAQSLASGAANQQKEVKELVDNINEVSENVSTNANNANHVADISMYSLNQFEAGNQKMQQLLKAMESIRVQSDEISKIIQVIDGIAQQTNLLSLNASIEAARAGEQGKGFAVVASEIGKLAGECGAAAQTTTNLITNSIQSVKEGSAIAEETAELLIGVVDSSKESTELVKEISKACKEQDVAIKKVLNSVQNIENVVELNSSAAEESSALSEELLASVEVIMSQIGQYQLEE</sequence>
<evidence type="ECO:0000313" key="7">
    <source>
        <dbReference type="EMBL" id="BCN30136.1"/>
    </source>
</evidence>
<feature type="domain" description="HAMP" evidence="6">
    <location>
        <begin position="88"/>
        <end position="140"/>
    </location>
</feature>
<protein>
    <recommendedName>
        <fullName evidence="9">Methyl-accepting chemotaxis protein</fullName>
    </recommendedName>
</protein>
<dbReference type="CDD" id="cd06225">
    <property type="entry name" value="HAMP"/>
    <property type="match status" value="1"/>
</dbReference>
<dbReference type="SMART" id="SM00283">
    <property type="entry name" value="MA"/>
    <property type="match status" value="1"/>
</dbReference>
<keyword evidence="4" id="KW-0812">Transmembrane</keyword>
<reference evidence="7 8" key="1">
    <citation type="submission" date="2020-11" db="EMBL/GenBank/DDBJ databases">
        <title>Draft genome sequencing of a Lachnospiraceae strain isolated from anoxic soil subjected to BSD treatment.</title>
        <authorList>
            <person name="Uek A."/>
            <person name="Tonouchi A."/>
        </authorList>
    </citation>
    <scope>NUCLEOTIDE SEQUENCE [LARGE SCALE GENOMIC DNA]</scope>
    <source>
        <strain evidence="7 8">TB5</strain>
    </source>
</reference>
<dbReference type="GO" id="GO:0004888">
    <property type="term" value="F:transmembrane signaling receptor activity"/>
    <property type="evidence" value="ECO:0007669"/>
    <property type="project" value="InterPro"/>
</dbReference>
<feature type="transmembrane region" description="Helical" evidence="4">
    <location>
        <begin position="20"/>
        <end position="50"/>
    </location>
</feature>
<evidence type="ECO:0000313" key="8">
    <source>
        <dbReference type="Proteomes" id="UP000595897"/>
    </source>
</evidence>
<dbReference type="Proteomes" id="UP000595897">
    <property type="component" value="Chromosome"/>
</dbReference>
<dbReference type="GO" id="GO:0007165">
    <property type="term" value="P:signal transduction"/>
    <property type="evidence" value="ECO:0007669"/>
    <property type="project" value="UniProtKB-KW"/>
</dbReference>
<keyword evidence="4" id="KW-0472">Membrane</keyword>
<dbReference type="PROSITE" id="PS50885">
    <property type="entry name" value="HAMP"/>
    <property type="match status" value="1"/>
</dbReference>
<keyword evidence="1" id="KW-0145">Chemotaxis</keyword>
<organism evidence="7 8">
    <name type="scientific">Anaeromicropila herbilytica</name>
    <dbReference type="NCBI Taxonomy" id="2785025"/>
    <lineage>
        <taxon>Bacteria</taxon>
        <taxon>Bacillati</taxon>
        <taxon>Bacillota</taxon>
        <taxon>Clostridia</taxon>
        <taxon>Lachnospirales</taxon>
        <taxon>Lachnospiraceae</taxon>
        <taxon>Anaeromicropila</taxon>
    </lineage>
</organism>
<evidence type="ECO:0000256" key="2">
    <source>
        <dbReference type="ARBA" id="ARBA00029447"/>
    </source>
</evidence>
<gene>
    <name evidence="7" type="ORF">bsdtb5_14310</name>
</gene>
<keyword evidence="4" id="KW-1133">Transmembrane helix</keyword>
<keyword evidence="8" id="KW-1185">Reference proteome</keyword>
<keyword evidence="3" id="KW-0807">Transducer</keyword>
<name>A0A7R7EK89_9FIRM</name>
<dbReference type="EMBL" id="AP024169">
    <property type="protein sequence ID" value="BCN30136.1"/>
    <property type="molecule type" value="Genomic_DNA"/>
</dbReference>
<feature type="transmembrane region" description="Helical" evidence="4">
    <location>
        <begin position="56"/>
        <end position="80"/>
    </location>
</feature>
<dbReference type="AlphaFoldDB" id="A0A7R7EK89"/>
<evidence type="ECO:0000256" key="4">
    <source>
        <dbReference type="SAM" id="Phobius"/>
    </source>
</evidence>
<comment type="similarity">
    <text evidence="2">Belongs to the methyl-accepting chemotaxis (MCP) protein family.</text>
</comment>
<dbReference type="PANTHER" id="PTHR43531">
    <property type="entry name" value="PROTEIN ICFG"/>
    <property type="match status" value="1"/>
</dbReference>